<protein>
    <submittedName>
        <fullName evidence="2">Uncharacterized protein</fullName>
    </submittedName>
</protein>
<feature type="compositionally biased region" description="Basic and acidic residues" evidence="1">
    <location>
        <begin position="53"/>
        <end position="88"/>
    </location>
</feature>
<reference evidence="3" key="1">
    <citation type="journal article" date="2019" name="Int. J. Syst. Evol. Microbiol.">
        <title>The Global Catalogue of Microorganisms (GCM) 10K type strain sequencing project: providing services to taxonomists for standard genome sequencing and annotation.</title>
        <authorList>
            <consortium name="The Broad Institute Genomics Platform"/>
            <consortium name="The Broad Institute Genome Sequencing Center for Infectious Disease"/>
            <person name="Wu L."/>
            <person name="Ma J."/>
        </authorList>
    </citation>
    <scope>NUCLEOTIDE SEQUENCE [LARGE SCALE GENOMIC DNA]</scope>
    <source>
        <strain evidence="3">CGMCC 1.15480</strain>
    </source>
</reference>
<evidence type="ECO:0000256" key="1">
    <source>
        <dbReference type="SAM" id="MobiDB-lite"/>
    </source>
</evidence>
<keyword evidence="3" id="KW-1185">Reference proteome</keyword>
<gene>
    <name evidence="2" type="ORF">GCM10011512_13790</name>
</gene>
<feature type="region of interest" description="Disordered" evidence="1">
    <location>
        <begin position="1"/>
        <end position="134"/>
    </location>
</feature>
<evidence type="ECO:0000313" key="2">
    <source>
        <dbReference type="EMBL" id="GGC88072.1"/>
    </source>
</evidence>
<accession>A0ABQ1NZP5</accession>
<dbReference type="EMBL" id="BMJI01000005">
    <property type="protein sequence ID" value="GGC88072.1"/>
    <property type="molecule type" value="Genomic_DNA"/>
</dbReference>
<name>A0ABQ1NZP5_9MICC</name>
<dbReference type="Proteomes" id="UP000597761">
    <property type="component" value="Unassembled WGS sequence"/>
</dbReference>
<proteinExistence type="predicted"/>
<dbReference type="RefSeq" id="WP_188667587.1">
    <property type="nucleotide sequence ID" value="NZ_BMJI01000005.1"/>
</dbReference>
<organism evidence="2 3">
    <name type="scientific">Tersicoccus solisilvae</name>
    <dbReference type="NCBI Taxonomy" id="1882339"/>
    <lineage>
        <taxon>Bacteria</taxon>
        <taxon>Bacillati</taxon>
        <taxon>Actinomycetota</taxon>
        <taxon>Actinomycetes</taxon>
        <taxon>Micrococcales</taxon>
        <taxon>Micrococcaceae</taxon>
        <taxon>Tersicoccus</taxon>
    </lineage>
</organism>
<comment type="caution">
    <text evidence="2">The sequence shown here is derived from an EMBL/GenBank/DDBJ whole genome shotgun (WGS) entry which is preliminary data.</text>
</comment>
<evidence type="ECO:0000313" key="3">
    <source>
        <dbReference type="Proteomes" id="UP000597761"/>
    </source>
</evidence>
<feature type="compositionally biased region" description="Low complexity" evidence="1">
    <location>
        <begin position="36"/>
        <end position="52"/>
    </location>
</feature>
<sequence length="134" mass="14065">MTPRGQFPDLPDGRPQFGVRVDPGPDPAAYQNQGQGPARSTGASAAGASAVGGRRDQDNRMEDRVTNHADTPADDRTDDDGRLAEKPSVRPGAAADEARPAETSVRPVDPQSGAVAEGDVEEPPVNRDPASRDR</sequence>